<dbReference type="Gene3D" id="3.30.1120.10">
    <property type="match status" value="1"/>
</dbReference>
<dbReference type="InterPro" id="IPR024607">
    <property type="entry name" value="Sulfatase_CS"/>
</dbReference>
<dbReference type="CDD" id="cd16145">
    <property type="entry name" value="ARS_like"/>
    <property type="match status" value="1"/>
</dbReference>
<dbReference type="SUPFAM" id="SSF53649">
    <property type="entry name" value="Alkaline phosphatase-like"/>
    <property type="match status" value="1"/>
</dbReference>
<sequence length="451" mass="49240">MKPNIIVVLADDLGYGELGCFGQKLIPTPHLDTMAAEGMKLTHFYAGAPVCAPSRSVLMTGLHTGHTRVRGNAGPTNPAAQLLRKSDLTVAEALKSAGYATALVGKWGLANEGEEGIPTNKGFDHFFGYLNQTHAHNPYPPFLLRGEKRVALRNVKHPACPEAQWKTGAGWAGEKCDFAPDLLADEALKWVEAHHKQPFFLYWSLITPHANNEATRGTGNGQEVPELGTFADKPWPAPDKAHAATVARLDADMGRLFALLKRLKIDNNTLVLFTSDNGHHREGANNPALFAASGPFRGLKRDLYDGGIRVPTIARWPGKVAPGTQSSHVSSFADLFPTLTTLIEAPLPPKTDGISFLPTLLGKPGQRAHKTLYWEFHEGGFSQAVVMDARWKALRTKRLDAPVELYDLASDPGETRNLAQSNPALVQRAKDLFRTERTDLPEWPITEAPAK</sequence>
<dbReference type="PANTHER" id="PTHR43751">
    <property type="entry name" value="SULFATASE"/>
    <property type="match status" value="1"/>
</dbReference>
<evidence type="ECO:0000256" key="2">
    <source>
        <dbReference type="ARBA" id="ARBA00022801"/>
    </source>
</evidence>
<dbReference type="Gene3D" id="3.40.720.10">
    <property type="entry name" value="Alkaline Phosphatase, subunit A"/>
    <property type="match status" value="1"/>
</dbReference>
<evidence type="ECO:0000259" key="3">
    <source>
        <dbReference type="Pfam" id="PF00884"/>
    </source>
</evidence>
<reference evidence="4 5" key="1">
    <citation type="submission" date="2020-08" db="EMBL/GenBank/DDBJ databases">
        <title>Genomic Encyclopedia of Type Strains, Phase IV (KMG-IV): sequencing the most valuable type-strain genomes for metagenomic binning, comparative biology and taxonomic classification.</title>
        <authorList>
            <person name="Goeker M."/>
        </authorList>
    </citation>
    <scope>NUCLEOTIDE SEQUENCE [LARGE SCALE GENOMIC DNA]</scope>
    <source>
        <strain evidence="4 5">DSM 23562</strain>
    </source>
</reference>
<comment type="similarity">
    <text evidence="1">Belongs to the sulfatase family.</text>
</comment>
<dbReference type="EMBL" id="JACHGW010000001">
    <property type="protein sequence ID" value="MBB6049751.1"/>
    <property type="molecule type" value="Genomic_DNA"/>
</dbReference>
<dbReference type="RefSeq" id="WP_184193346.1">
    <property type="nucleotide sequence ID" value="NZ_JACHGW010000001.1"/>
</dbReference>
<proteinExistence type="inferred from homology"/>
<accession>A0A7W9SNA5</accession>
<dbReference type="InterPro" id="IPR000917">
    <property type="entry name" value="Sulfatase_N"/>
</dbReference>
<dbReference type="InterPro" id="IPR052701">
    <property type="entry name" value="GAG_Ulvan_Degrading_Sulfatases"/>
</dbReference>
<dbReference type="PANTHER" id="PTHR43751:SF3">
    <property type="entry name" value="SULFATASE N-TERMINAL DOMAIN-CONTAINING PROTEIN"/>
    <property type="match status" value="1"/>
</dbReference>
<dbReference type="AlphaFoldDB" id="A0A7W9SNA5"/>
<evidence type="ECO:0000313" key="4">
    <source>
        <dbReference type="EMBL" id="MBB6049751.1"/>
    </source>
</evidence>
<keyword evidence="2" id="KW-0378">Hydrolase</keyword>
<dbReference type="Proteomes" id="UP000520814">
    <property type="component" value="Unassembled WGS sequence"/>
</dbReference>
<keyword evidence="5" id="KW-1185">Reference proteome</keyword>
<dbReference type="GO" id="GO:0016787">
    <property type="term" value="F:hydrolase activity"/>
    <property type="evidence" value="ECO:0007669"/>
    <property type="project" value="UniProtKB-KW"/>
</dbReference>
<name>A0A7W9SNA5_ARMRO</name>
<comment type="caution">
    <text evidence="4">The sequence shown here is derived from an EMBL/GenBank/DDBJ whole genome shotgun (WGS) entry which is preliminary data.</text>
</comment>
<feature type="domain" description="Sulfatase N-terminal" evidence="3">
    <location>
        <begin position="3"/>
        <end position="342"/>
    </location>
</feature>
<protein>
    <submittedName>
        <fullName evidence="4">Arylsulfatase A-like enzyme</fullName>
    </submittedName>
</protein>
<dbReference type="Pfam" id="PF00884">
    <property type="entry name" value="Sulfatase"/>
    <property type="match status" value="1"/>
</dbReference>
<organism evidence="4 5">
    <name type="scientific">Armatimonas rosea</name>
    <dbReference type="NCBI Taxonomy" id="685828"/>
    <lineage>
        <taxon>Bacteria</taxon>
        <taxon>Bacillati</taxon>
        <taxon>Armatimonadota</taxon>
        <taxon>Armatimonadia</taxon>
        <taxon>Armatimonadales</taxon>
        <taxon>Armatimonadaceae</taxon>
        <taxon>Armatimonas</taxon>
    </lineage>
</organism>
<evidence type="ECO:0000313" key="5">
    <source>
        <dbReference type="Proteomes" id="UP000520814"/>
    </source>
</evidence>
<evidence type="ECO:0000256" key="1">
    <source>
        <dbReference type="ARBA" id="ARBA00008779"/>
    </source>
</evidence>
<dbReference type="InterPro" id="IPR017850">
    <property type="entry name" value="Alkaline_phosphatase_core_sf"/>
</dbReference>
<dbReference type="PROSITE" id="PS00523">
    <property type="entry name" value="SULFATASE_1"/>
    <property type="match status" value="1"/>
</dbReference>
<gene>
    <name evidence="4" type="ORF">HNQ39_001513</name>
</gene>